<accession>A0A6N9YNZ3</accession>
<dbReference type="PANTHER" id="PTHR43394">
    <property type="entry name" value="ATP-DEPENDENT PERMEASE MDL1, MITOCHONDRIAL"/>
    <property type="match status" value="1"/>
</dbReference>
<feature type="transmembrane region" description="Helical" evidence="10">
    <location>
        <begin position="151"/>
        <end position="169"/>
    </location>
</feature>
<comment type="similarity">
    <text evidence="9">Belongs to the ABC transporter superfamily. Lipid exporter (TC 3.A.1.106) family.</text>
</comment>
<evidence type="ECO:0000256" key="6">
    <source>
        <dbReference type="ARBA" id="ARBA00022840"/>
    </source>
</evidence>
<dbReference type="InterPro" id="IPR003593">
    <property type="entry name" value="AAA+_ATPase"/>
</dbReference>
<dbReference type="Gene3D" id="3.40.50.300">
    <property type="entry name" value="P-loop containing nucleotide triphosphate hydrolases"/>
    <property type="match status" value="1"/>
</dbReference>
<evidence type="ECO:0000256" key="2">
    <source>
        <dbReference type="ARBA" id="ARBA00022448"/>
    </source>
</evidence>
<keyword evidence="2" id="KW-0813">Transport</keyword>
<keyword evidence="7 10" id="KW-1133">Transmembrane helix</keyword>
<feature type="transmembrane region" description="Helical" evidence="10">
    <location>
        <begin position="78"/>
        <end position="100"/>
    </location>
</feature>
<feature type="transmembrane region" description="Helical" evidence="10">
    <location>
        <begin position="257"/>
        <end position="280"/>
    </location>
</feature>
<keyword evidence="6 13" id="KW-0067">ATP-binding</keyword>
<dbReference type="Gene3D" id="1.20.1560.10">
    <property type="entry name" value="ABC transporter type 1, transmembrane domain"/>
    <property type="match status" value="1"/>
</dbReference>
<dbReference type="Pfam" id="PF00005">
    <property type="entry name" value="ABC_tran"/>
    <property type="match status" value="1"/>
</dbReference>
<dbReference type="GO" id="GO:0015421">
    <property type="term" value="F:ABC-type oligopeptide transporter activity"/>
    <property type="evidence" value="ECO:0007669"/>
    <property type="project" value="TreeGrafter"/>
</dbReference>
<dbReference type="InterPro" id="IPR017871">
    <property type="entry name" value="ABC_transporter-like_CS"/>
</dbReference>
<evidence type="ECO:0000256" key="3">
    <source>
        <dbReference type="ARBA" id="ARBA00022475"/>
    </source>
</evidence>
<evidence type="ECO:0000313" key="14">
    <source>
        <dbReference type="Proteomes" id="UP000469185"/>
    </source>
</evidence>
<feature type="transmembrane region" description="Helical" evidence="10">
    <location>
        <begin position="37"/>
        <end position="58"/>
    </location>
</feature>
<keyword evidence="8 10" id="KW-0472">Membrane</keyword>
<dbReference type="PROSITE" id="PS50893">
    <property type="entry name" value="ABC_TRANSPORTER_2"/>
    <property type="match status" value="1"/>
</dbReference>
<evidence type="ECO:0000256" key="1">
    <source>
        <dbReference type="ARBA" id="ARBA00004651"/>
    </source>
</evidence>
<name>A0A6N9YNZ3_9ACTN</name>
<dbReference type="InterPro" id="IPR039421">
    <property type="entry name" value="Type_1_exporter"/>
</dbReference>
<dbReference type="GO" id="GO:0005524">
    <property type="term" value="F:ATP binding"/>
    <property type="evidence" value="ECO:0007669"/>
    <property type="project" value="UniProtKB-KW"/>
</dbReference>
<dbReference type="InterPro" id="IPR003439">
    <property type="entry name" value="ABC_transporter-like_ATP-bd"/>
</dbReference>
<dbReference type="SMART" id="SM00382">
    <property type="entry name" value="AAA"/>
    <property type="match status" value="1"/>
</dbReference>
<feature type="domain" description="ABC transmembrane type-1" evidence="12">
    <location>
        <begin position="39"/>
        <end position="318"/>
    </location>
</feature>
<dbReference type="CDD" id="cd18551">
    <property type="entry name" value="ABC_6TM_LmrA_like"/>
    <property type="match status" value="1"/>
</dbReference>
<feature type="transmembrane region" description="Helical" evidence="10">
    <location>
        <begin position="175"/>
        <end position="194"/>
    </location>
</feature>
<dbReference type="PANTHER" id="PTHR43394:SF1">
    <property type="entry name" value="ATP-BINDING CASSETTE SUB-FAMILY B MEMBER 10, MITOCHONDRIAL"/>
    <property type="match status" value="1"/>
</dbReference>
<dbReference type="FunFam" id="3.40.50.300:FF:000299">
    <property type="entry name" value="ABC transporter ATP-binding protein/permease"/>
    <property type="match status" value="1"/>
</dbReference>
<keyword evidence="14" id="KW-1185">Reference proteome</keyword>
<evidence type="ECO:0000259" key="12">
    <source>
        <dbReference type="PROSITE" id="PS50929"/>
    </source>
</evidence>
<gene>
    <name evidence="13" type="ORF">G1H11_15385</name>
</gene>
<evidence type="ECO:0000313" key="13">
    <source>
        <dbReference type="EMBL" id="NED96692.1"/>
    </source>
</evidence>
<proteinExistence type="inferred from homology"/>
<dbReference type="Pfam" id="PF00664">
    <property type="entry name" value="ABC_membrane"/>
    <property type="match status" value="1"/>
</dbReference>
<keyword evidence="4 10" id="KW-0812">Transmembrane</keyword>
<dbReference type="EMBL" id="JAAGOB010000008">
    <property type="protein sequence ID" value="NED96692.1"/>
    <property type="molecule type" value="Genomic_DNA"/>
</dbReference>
<evidence type="ECO:0000256" key="7">
    <source>
        <dbReference type="ARBA" id="ARBA00022989"/>
    </source>
</evidence>
<dbReference type="PROSITE" id="PS50929">
    <property type="entry name" value="ABC_TM1F"/>
    <property type="match status" value="1"/>
</dbReference>
<dbReference type="AlphaFoldDB" id="A0A6N9YNZ3"/>
<evidence type="ECO:0000256" key="4">
    <source>
        <dbReference type="ARBA" id="ARBA00022692"/>
    </source>
</evidence>
<reference evidence="13 14" key="1">
    <citation type="submission" date="2020-02" db="EMBL/GenBank/DDBJ databases">
        <authorList>
            <person name="Li X.-J."/>
            <person name="Feng X.-M."/>
        </authorList>
    </citation>
    <scope>NUCLEOTIDE SEQUENCE [LARGE SCALE GENOMIC DNA]</scope>
    <source>
        <strain evidence="13 14">CGMCC 4.7225</strain>
    </source>
</reference>
<dbReference type="RefSeq" id="WP_163819483.1">
    <property type="nucleotide sequence ID" value="NZ_JAAGOB010000008.1"/>
</dbReference>
<evidence type="ECO:0000256" key="9">
    <source>
        <dbReference type="ARBA" id="ARBA00061644"/>
    </source>
</evidence>
<dbReference type="SUPFAM" id="SSF90123">
    <property type="entry name" value="ABC transporter transmembrane region"/>
    <property type="match status" value="1"/>
</dbReference>
<dbReference type="SUPFAM" id="SSF52540">
    <property type="entry name" value="P-loop containing nucleoside triphosphate hydrolases"/>
    <property type="match status" value="1"/>
</dbReference>
<evidence type="ECO:0000256" key="8">
    <source>
        <dbReference type="ARBA" id="ARBA00023136"/>
    </source>
</evidence>
<feature type="transmembrane region" description="Helical" evidence="10">
    <location>
        <begin position="286"/>
        <end position="309"/>
    </location>
</feature>
<evidence type="ECO:0000259" key="11">
    <source>
        <dbReference type="PROSITE" id="PS50893"/>
    </source>
</evidence>
<protein>
    <submittedName>
        <fullName evidence="13">ABC transporter ATP-binding protein</fullName>
    </submittedName>
</protein>
<dbReference type="PROSITE" id="PS00211">
    <property type="entry name" value="ABC_TRANSPORTER_1"/>
    <property type="match status" value="1"/>
</dbReference>
<sequence>MSYAIPASTPDAGETPDLPMRSKIALLWSYARPHRSMLFLGVFLGLLGTGAELATPMVTKSVLDGLAVSASLRGPVTVLAVLLVAGTVVGLIQAIMLGTLAERIILATRTGMIRHLLGARIPELASRPSGEMVARVTSDTLLIREATTSSIVNGVNGVVGLVGALVLMAVLDLPLLVATVVVIVIVGVAAALLMPSLAKAQQEAQAEVGSMGGRLEGILRALRTVKASRAEERETQRISDFARRSSLKGIRAVKIEAVAWTITGGGINLAIMLVLGFGAWRVSTGALEVSALIAFLLYTFQLMMPVMLLTMSMTAIQSGLAAAARIAEINGMGLEADDVTSRPLDARTGADATETLVLDDVRFRYAPDAEPALDGVSVTIPRHGHTAIVGPSGAGKTTIFSLLLKFHRPEHGEIRLDGRPLDEWTLGDLRGRIAYVEQDTPLVPGTVAENLTYASPDAADDDLWRALAVVRMDERVRALPAGLQTEITGATLSGGERQRLALARALVADPELLLLDEVTAQLDGRTEAAVAEGIRRQAERGAVVTIAHRLSTVMDADQIVVLDGGRVRAVGTHDELLRTDDLYRELVAALRIATEEAGDQPLERAGA</sequence>
<keyword evidence="5" id="KW-0547">Nucleotide-binding</keyword>
<comment type="subcellular location">
    <subcellularLocation>
        <location evidence="1">Cell membrane</location>
        <topology evidence="1">Multi-pass membrane protein</topology>
    </subcellularLocation>
</comment>
<evidence type="ECO:0000256" key="5">
    <source>
        <dbReference type="ARBA" id="ARBA00022741"/>
    </source>
</evidence>
<organism evidence="13 14">
    <name type="scientific">Phytoactinopolyspora alkaliphila</name>
    <dbReference type="NCBI Taxonomy" id="1783498"/>
    <lineage>
        <taxon>Bacteria</taxon>
        <taxon>Bacillati</taxon>
        <taxon>Actinomycetota</taxon>
        <taxon>Actinomycetes</taxon>
        <taxon>Jiangellales</taxon>
        <taxon>Jiangellaceae</taxon>
        <taxon>Phytoactinopolyspora</taxon>
    </lineage>
</organism>
<dbReference type="InterPro" id="IPR011527">
    <property type="entry name" value="ABC1_TM_dom"/>
</dbReference>
<keyword evidence="3" id="KW-1003">Cell membrane</keyword>
<dbReference type="Proteomes" id="UP000469185">
    <property type="component" value="Unassembled WGS sequence"/>
</dbReference>
<dbReference type="GO" id="GO:0005886">
    <property type="term" value="C:plasma membrane"/>
    <property type="evidence" value="ECO:0007669"/>
    <property type="project" value="UniProtKB-SubCell"/>
</dbReference>
<feature type="domain" description="ABC transporter" evidence="11">
    <location>
        <begin position="356"/>
        <end position="589"/>
    </location>
</feature>
<dbReference type="GO" id="GO:0016887">
    <property type="term" value="F:ATP hydrolysis activity"/>
    <property type="evidence" value="ECO:0007669"/>
    <property type="project" value="InterPro"/>
</dbReference>
<dbReference type="InterPro" id="IPR036640">
    <property type="entry name" value="ABC1_TM_sf"/>
</dbReference>
<evidence type="ECO:0000256" key="10">
    <source>
        <dbReference type="SAM" id="Phobius"/>
    </source>
</evidence>
<comment type="caution">
    <text evidence="13">The sequence shown here is derived from an EMBL/GenBank/DDBJ whole genome shotgun (WGS) entry which is preliminary data.</text>
</comment>
<dbReference type="InterPro" id="IPR027417">
    <property type="entry name" value="P-loop_NTPase"/>
</dbReference>